<dbReference type="AlphaFoldDB" id="A0A6M0SCF7"/>
<reference evidence="1 2" key="1">
    <citation type="journal article" date="2020" name="Microb. Ecol.">
        <title>Ecogenomics of the Marine Benthic Filamentous Cyanobacterium Adonisia.</title>
        <authorList>
            <person name="Walter J.M."/>
            <person name="Coutinho F.H."/>
            <person name="Leomil L."/>
            <person name="Hargreaves P.I."/>
            <person name="Campeao M.E."/>
            <person name="Vieira V.V."/>
            <person name="Silva B.S."/>
            <person name="Fistarol G.O."/>
            <person name="Salomon P.S."/>
            <person name="Sawabe T."/>
            <person name="Mino S."/>
            <person name="Hosokawa M."/>
            <person name="Miyashita H."/>
            <person name="Maruyama F."/>
            <person name="van Verk M.C."/>
            <person name="Dutilh B.E."/>
            <person name="Thompson C.C."/>
            <person name="Thompson F.L."/>
        </authorList>
    </citation>
    <scope>NUCLEOTIDE SEQUENCE [LARGE SCALE GENOMIC DNA]</scope>
    <source>
        <strain evidence="1 2">CCMR0082</strain>
    </source>
</reference>
<evidence type="ECO:0000313" key="1">
    <source>
        <dbReference type="EMBL" id="NEZ65671.1"/>
    </source>
</evidence>
<sequence>MAPPVISGFFPLLTKANFASSVIATNVLVAPVLSVDGERLRADTNTGAESPFSWVEIPVEGGPLDLSSAIVECLVEQNWGTGRDFSIGFSSGVNPDENWQVWRCPGGLINRRVQYFLDPSSTDFYRFAGTFDPSDVQRFRYQWNGNQSDRNVFFTDEPIWIPKSPGLVAIGGDAATPITAGTFGNFLALPTSEGGYHTETIEVTSQQGFSDYQALPVSCSIGDGGSAQVTRFDSAVLKTPDPTDVSSGTVEPTVAIASTNRTINTSSSESFSALQVIGLSAADAFQDISPISNVYTNFFARSLGVIDLGQGDYQGRISQAFGVVQGGRNLALNFGGSTAQYTYTWNGAANLSGSVFDSPGSDYAINFDGTEFADGATFDATNLSFETEPVVNRFRIDAAGKTLNLNVGSSGLSASDIDIIAGSLNVIANQLTLTLTDLPIGAEVRIYDLDNTLPDFGTELTGEESITSTIFSWAHSKAGDDVFVQVFATGFKEYGETISLLSVSQNLAINLDAEDSF</sequence>
<evidence type="ECO:0000313" key="2">
    <source>
        <dbReference type="Proteomes" id="UP000473574"/>
    </source>
</evidence>
<protein>
    <submittedName>
        <fullName evidence="1">Uncharacterized protein</fullName>
    </submittedName>
</protein>
<name>A0A6M0SCF7_9CYAN</name>
<dbReference type="RefSeq" id="WP_163666951.1">
    <property type="nucleotide sequence ID" value="NZ_QZCE01000002.1"/>
</dbReference>
<proteinExistence type="predicted"/>
<accession>A0A6M0SCF7</accession>
<dbReference type="Proteomes" id="UP000473574">
    <property type="component" value="Unassembled WGS sequence"/>
</dbReference>
<comment type="caution">
    <text evidence="1">The sequence shown here is derived from an EMBL/GenBank/DDBJ whole genome shotgun (WGS) entry which is preliminary data.</text>
</comment>
<gene>
    <name evidence="1" type="ORF">D0962_23425</name>
</gene>
<dbReference type="EMBL" id="QZCE01000002">
    <property type="protein sequence ID" value="NEZ65671.1"/>
    <property type="molecule type" value="Genomic_DNA"/>
</dbReference>
<organism evidence="1 2">
    <name type="scientific">Adonisia turfae CCMR0082</name>
    <dbReference type="NCBI Taxonomy" id="2304604"/>
    <lineage>
        <taxon>Bacteria</taxon>
        <taxon>Bacillati</taxon>
        <taxon>Cyanobacteriota</taxon>
        <taxon>Adonisia</taxon>
        <taxon>Adonisia turfae</taxon>
    </lineage>
</organism>